<evidence type="ECO:0008006" key="3">
    <source>
        <dbReference type="Google" id="ProtNLM"/>
    </source>
</evidence>
<organism evidence="1 2">
    <name type="scientific">Babesia duncani</name>
    <dbReference type="NCBI Taxonomy" id="323732"/>
    <lineage>
        <taxon>Eukaryota</taxon>
        <taxon>Sar</taxon>
        <taxon>Alveolata</taxon>
        <taxon>Apicomplexa</taxon>
        <taxon>Aconoidasida</taxon>
        <taxon>Piroplasmida</taxon>
        <taxon>Babesiidae</taxon>
        <taxon>Babesia</taxon>
    </lineage>
</organism>
<dbReference type="KEGG" id="bdw:94337457"/>
<dbReference type="EMBL" id="JALLKP010000004">
    <property type="protein sequence ID" value="KAK2195484.1"/>
    <property type="molecule type" value="Genomic_DNA"/>
</dbReference>
<dbReference type="Proteomes" id="UP001214638">
    <property type="component" value="Unassembled WGS sequence"/>
</dbReference>
<gene>
    <name evidence="1" type="ORF">BdWA1_003160</name>
</gene>
<reference evidence="1" key="1">
    <citation type="journal article" date="2023" name="Nat. Microbiol.">
        <title>Babesia duncani multi-omics identifies virulence factors and drug targets.</title>
        <authorList>
            <person name="Singh P."/>
            <person name="Lonardi S."/>
            <person name="Liang Q."/>
            <person name="Vydyam P."/>
            <person name="Khabirova E."/>
            <person name="Fang T."/>
            <person name="Gihaz S."/>
            <person name="Thekkiniath J."/>
            <person name="Munshi M."/>
            <person name="Abel S."/>
            <person name="Ciampossin L."/>
            <person name="Batugedara G."/>
            <person name="Gupta M."/>
            <person name="Lu X.M."/>
            <person name="Lenz T."/>
            <person name="Chakravarty S."/>
            <person name="Cornillot E."/>
            <person name="Hu Y."/>
            <person name="Ma W."/>
            <person name="Gonzalez L.M."/>
            <person name="Sanchez S."/>
            <person name="Estrada K."/>
            <person name="Sanchez-Flores A."/>
            <person name="Montero E."/>
            <person name="Harb O.S."/>
            <person name="Le Roch K.G."/>
            <person name="Mamoun C.B."/>
        </authorList>
    </citation>
    <scope>NUCLEOTIDE SEQUENCE</scope>
    <source>
        <strain evidence="1">WA1</strain>
    </source>
</reference>
<sequence length="1705" mass="194024">MESIYSLNGVQIAECIVKRDFKDICPSYRIPIKALKSQKSAKIDRQRSELLLYRPFNNVVNIAELYVVASPSCVELFDVFASDNDDHKLRSLSLLTFIVKNGLKRNSQDAILDRMCNQSVDMIPKLFSIGDVGAYYILDIIMEIIKARPRHKVKCFIKSVDLYSLLVKYKPNTSSCLHFTIYKFYTKIVNEGLLIDIELIKYSKIETCQDSIDIYHCNVKRQLCILLLLGLQGFNILKRTPVIRFIFEQIKKEALIESICIIYIIIQGMKAIFSRGFNRLTLELPNNKYNDLPDFAISNTANALSQIISKIADDVTFDTDTLLGLNKLVVNICKDFISTLGTYGDVDAVTNALSRFEITQLPIMNMITSILKGNFVLGKNYVSQLKAKFTGIVDYSILVAFLIFWFDYLTTEDVSIEDIPQCIPPFLTRGFFNYGLLADGESIVVQATFRLISKFINFCKGVFESHSIHYDDGYCDFTEVMDILPEFRTVINSKPVEKNNEQKQTDIRLNIKTNKRPLVSNSLNKILDQTSLDLILNITRDCDDILVDWLTCINSIVHFVGISDIKGLYDPCKLLKDPVLGKTVSTISSMFEGDLSVNRENVAKMMQRDMALCGTLYLLGFGNFTDVMTFGKVQNTVFRHLLSRFLGLQKIVNRNMTEEGYHKKCLDFISNILRNTRLFSEPIDGWILGITNKDHYNTFLFLLNICLEKPLDILLDAVGNLENRTFTAYVCFECTIQKAFTGSLFMKCAMDFLLHLNTDSIHDFKCTKCGTRALNLVKMLKSQFKELDLVSSRDWIISISSLESWNNGYELKKFGIEQRPCIRQNAPMIETIQDETETLNDIPEHSSLLIYSQLKDAAVKDNNGCLATHVKILIDIISCKLFGNSKMESALSQKWNNNHLYLKYQKESLGNCFTILFLQCKNLADKCKSFKSFNAPALYTLDSTLPIPFHIRLQLLYIAKRTIKDFSISDYLDDFPDLSLGQVLSALEQGDLYEAHLIALDILILELYKPTQDVVLEQFQILMSIIISLENCEKCNNAMDCKLSFATTLFDIGTFLAVRLSNIKVCAKALQSKAIFKWIKIVFSNSYFFIGDAVETRLEKALLIFVLSMQTQLLDNKGVVVGIRKKRIYNIIKVLASRHVCSLYECDLLISKVIIGFVDLVSGVIGDFSTMLKLPQFKDFVCAADIKERQGDIKCHSEIHGWGMPTSVVQFLLHDSNCLSLNAKRVSLTFANFVSDNCSNYSTISETFSMLSMLYPPKLSTWSQGNVDMLLETSKSLQKVLGCSNKVIENIILGEPYIYNVNYLIPLLVGRLYMLLHDQLLKYNMKYEQVFREMVCTEDTRSFNFIASPTKADIQQAANRLNHQCSMLDTDIVFEEEFTSQTPSMIAMNGALEFCILALPCPQLKHYGMQGLGIIKRLFENIFDAALLDFQKSARLEFKSLPQLHCIIYYLQRCLLQSKSIESTPIGQVVFSALAIGKVINVDKALFGNINKIIGRLRVHVDSIPLFYECINSQDPKTSSSQMKFALDIVQSSVRFGGQNQIDKAQIFKVIMTRAINATNQDKAHVLRIFLDAASQTKFIKSLHSLQIFTWISEMAKQSTSTSTAPNDIVWNNLHLHLQTRIWFALVGSLRINENNPAVTVDQTLPIIDSYQCLVRAYEVIGKLTRQSTHGQELYLNMLNNTMRKLSRELKWLHNYIGYPLAAFE</sequence>
<name>A0AAD9PIT1_9APIC</name>
<comment type="caution">
    <text evidence="1">The sequence shown here is derived from an EMBL/GenBank/DDBJ whole genome shotgun (WGS) entry which is preliminary data.</text>
</comment>
<accession>A0AAD9PIT1</accession>
<dbReference type="RefSeq" id="XP_067802327.1">
    <property type="nucleotide sequence ID" value="XM_067948176.1"/>
</dbReference>
<evidence type="ECO:0000313" key="2">
    <source>
        <dbReference type="Proteomes" id="UP001214638"/>
    </source>
</evidence>
<proteinExistence type="predicted"/>
<protein>
    <recommendedName>
        <fullName evidence="3">Nucleolar pre-ribosomal-associated protein 1 C-terminal domain-containing protein</fullName>
    </recommendedName>
</protein>
<dbReference type="GeneID" id="94337457"/>
<keyword evidence="2" id="KW-1185">Reference proteome</keyword>
<evidence type="ECO:0000313" key="1">
    <source>
        <dbReference type="EMBL" id="KAK2195484.1"/>
    </source>
</evidence>